<gene>
    <name evidence="2" type="ORF">F2Q69_00026143</name>
</gene>
<evidence type="ECO:0000256" key="1">
    <source>
        <dbReference type="SAM" id="SignalP"/>
    </source>
</evidence>
<evidence type="ECO:0008006" key="4">
    <source>
        <dbReference type="Google" id="ProtNLM"/>
    </source>
</evidence>
<protein>
    <recommendedName>
        <fullName evidence="4">Secreted protein</fullName>
    </recommendedName>
</protein>
<keyword evidence="1" id="KW-0732">Signal</keyword>
<feature type="chain" id="PRO_5035914497" description="Secreted protein" evidence="1">
    <location>
        <begin position="28"/>
        <end position="145"/>
    </location>
</feature>
<proteinExistence type="predicted"/>
<dbReference type="EMBL" id="QGKX02000088">
    <property type="protein sequence ID" value="KAF3588816.1"/>
    <property type="molecule type" value="Genomic_DNA"/>
</dbReference>
<dbReference type="Proteomes" id="UP000712600">
    <property type="component" value="Unassembled WGS sequence"/>
</dbReference>
<accession>A0A8S9S7Z8</accession>
<comment type="caution">
    <text evidence="2">The sequence shown here is derived from an EMBL/GenBank/DDBJ whole genome shotgun (WGS) entry which is preliminary data.</text>
</comment>
<reference evidence="2" key="1">
    <citation type="submission" date="2019-12" db="EMBL/GenBank/DDBJ databases">
        <title>Genome sequencing and annotation of Brassica cretica.</title>
        <authorList>
            <person name="Studholme D.J."/>
            <person name="Sarris P."/>
        </authorList>
    </citation>
    <scope>NUCLEOTIDE SEQUENCE</scope>
    <source>
        <strain evidence="2">PFS-109/04</strain>
        <tissue evidence="2">Leaf</tissue>
    </source>
</reference>
<name>A0A8S9S7Z8_BRACR</name>
<evidence type="ECO:0000313" key="3">
    <source>
        <dbReference type="Proteomes" id="UP000712600"/>
    </source>
</evidence>
<evidence type="ECO:0000313" key="2">
    <source>
        <dbReference type="EMBL" id="KAF3588816.1"/>
    </source>
</evidence>
<organism evidence="2 3">
    <name type="scientific">Brassica cretica</name>
    <name type="common">Mustard</name>
    <dbReference type="NCBI Taxonomy" id="69181"/>
    <lineage>
        <taxon>Eukaryota</taxon>
        <taxon>Viridiplantae</taxon>
        <taxon>Streptophyta</taxon>
        <taxon>Embryophyta</taxon>
        <taxon>Tracheophyta</taxon>
        <taxon>Spermatophyta</taxon>
        <taxon>Magnoliopsida</taxon>
        <taxon>eudicotyledons</taxon>
        <taxon>Gunneridae</taxon>
        <taxon>Pentapetalae</taxon>
        <taxon>rosids</taxon>
        <taxon>malvids</taxon>
        <taxon>Brassicales</taxon>
        <taxon>Brassicaceae</taxon>
        <taxon>Brassiceae</taxon>
        <taxon>Brassica</taxon>
    </lineage>
</organism>
<feature type="signal peptide" evidence="1">
    <location>
        <begin position="1"/>
        <end position="27"/>
    </location>
</feature>
<sequence>MVGRAPHRRYVREFVLALWWLVPFAPSTQTFLRVMDVSLAPSTSVLRGGWRFSLVPPMPLLLPGRGGSLSSLRRLLDYGERRLTQLLDADLEPIGLGEFDVDKRFLDVRRLCKLGAPALNGVGVDLRRWHRSGRDRFHVVCGRLR</sequence>
<dbReference type="AlphaFoldDB" id="A0A8S9S7Z8"/>